<dbReference type="Pfam" id="PF02445">
    <property type="entry name" value="NadA"/>
    <property type="match status" value="1"/>
</dbReference>
<dbReference type="HAMAP" id="MF_00568">
    <property type="entry name" value="NadA_type2"/>
    <property type="match status" value="1"/>
</dbReference>
<dbReference type="PANTHER" id="PTHR30573:SF0">
    <property type="entry name" value="QUINOLINATE SYNTHASE, CHLOROPLASTIC"/>
    <property type="match status" value="1"/>
</dbReference>
<comment type="caution">
    <text evidence="11">The sequence shown here is derived from an EMBL/GenBank/DDBJ whole genome shotgun (WGS) entry which is preliminary data.</text>
</comment>
<dbReference type="NCBIfam" id="TIGR00550">
    <property type="entry name" value="nadA"/>
    <property type="match status" value="1"/>
</dbReference>
<accession>A0A6V8SGL7</accession>
<feature type="binding site" evidence="10">
    <location>
        <position position="38"/>
    </location>
    <ligand>
        <name>iminosuccinate</name>
        <dbReference type="ChEBI" id="CHEBI:77875"/>
    </ligand>
</feature>
<comment type="similarity">
    <text evidence="10">Belongs to the quinolinate synthase family. Type 2 subfamily.</text>
</comment>
<dbReference type="Gene3D" id="3.40.50.10800">
    <property type="entry name" value="NadA-like"/>
    <property type="match status" value="3"/>
</dbReference>
<evidence type="ECO:0000256" key="7">
    <source>
        <dbReference type="ARBA" id="ARBA00022723"/>
    </source>
</evidence>
<keyword evidence="12" id="KW-1185">Reference proteome</keyword>
<keyword evidence="4 10" id="KW-0963">Cytoplasm</keyword>
<keyword evidence="5 10" id="KW-0662">Pyridine nucleotide biosynthesis</keyword>
<feature type="binding site" evidence="10">
    <location>
        <position position="212"/>
    </location>
    <ligand>
        <name>iminosuccinate</name>
        <dbReference type="ChEBI" id="CHEBI:77875"/>
    </ligand>
</feature>
<dbReference type="SUPFAM" id="SSF142754">
    <property type="entry name" value="NadA-like"/>
    <property type="match status" value="1"/>
</dbReference>
<dbReference type="EMBL" id="BLZR01000001">
    <property type="protein sequence ID" value="GFP75866.1"/>
    <property type="molecule type" value="Genomic_DNA"/>
</dbReference>
<feature type="binding site" evidence="10">
    <location>
        <position position="126"/>
    </location>
    <ligand>
        <name>iminosuccinate</name>
        <dbReference type="ChEBI" id="CHEBI:77875"/>
    </ligand>
</feature>
<dbReference type="GO" id="GO:0046872">
    <property type="term" value="F:metal ion binding"/>
    <property type="evidence" value="ECO:0007669"/>
    <property type="project" value="UniProtKB-KW"/>
</dbReference>
<keyword evidence="9 10" id="KW-0411">Iron-sulfur</keyword>
<dbReference type="InterPro" id="IPR036094">
    <property type="entry name" value="NadA_sf"/>
</dbReference>
<evidence type="ECO:0000256" key="3">
    <source>
        <dbReference type="ARBA" id="ARBA00022485"/>
    </source>
</evidence>
<name>A0A6V8SGL7_9CLOT</name>
<feature type="binding site" evidence="10">
    <location>
        <begin position="109"/>
        <end position="111"/>
    </location>
    <ligand>
        <name>iminosuccinate</name>
        <dbReference type="ChEBI" id="CHEBI:77875"/>
    </ligand>
</feature>
<dbReference type="InterPro" id="IPR023066">
    <property type="entry name" value="Quinolinate_synth_type2"/>
</dbReference>
<evidence type="ECO:0000256" key="4">
    <source>
        <dbReference type="ARBA" id="ARBA00022490"/>
    </source>
</evidence>
<evidence type="ECO:0000313" key="12">
    <source>
        <dbReference type="Proteomes" id="UP000580568"/>
    </source>
</evidence>
<keyword evidence="7 10" id="KW-0479">Metal-binding</keyword>
<feature type="binding site" evidence="10">
    <location>
        <position position="21"/>
    </location>
    <ligand>
        <name>iminosuccinate</name>
        <dbReference type="ChEBI" id="CHEBI:77875"/>
    </ligand>
</feature>
<protein>
    <recommendedName>
        <fullName evidence="2 10">Quinolinate synthase</fullName>
        <ecNumber evidence="2 10">2.5.1.72</ecNumber>
    </recommendedName>
</protein>
<proteinExistence type="inferred from homology"/>
<dbReference type="GO" id="GO:0051539">
    <property type="term" value="F:4 iron, 4 sulfur cluster binding"/>
    <property type="evidence" value="ECO:0007669"/>
    <property type="project" value="UniProtKB-KW"/>
</dbReference>
<dbReference type="RefSeq" id="WP_183277336.1">
    <property type="nucleotide sequence ID" value="NZ_BLZR01000001.1"/>
</dbReference>
<evidence type="ECO:0000313" key="11">
    <source>
        <dbReference type="EMBL" id="GFP75866.1"/>
    </source>
</evidence>
<feature type="binding site" evidence="10">
    <location>
        <begin position="195"/>
        <end position="197"/>
    </location>
    <ligand>
        <name>iminosuccinate</name>
        <dbReference type="ChEBI" id="CHEBI:77875"/>
    </ligand>
</feature>
<evidence type="ECO:0000256" key="5">
    <source>
        <dbReference type="ARBA" id="ARBA00022642"/>
    </source>
</evidence>
<keyword evidence="6 10" id="KW-0808">Transferase</keyword>
<feature type="binding site" evidence="10">
    <location>
        <position position="83"/>
    </location>
    <ligand>
        <name>[4Fe-4S] cluster</name>
        <dbReference type="ChEBI" id="CHEBI:49883"/>
    </ligand>
</feature>
<evidence type="ECO:0000256" key="2">
    <source>
        <dbReference type="ARBA" id="ARBA00012669"/>
    </source>
</evidence>
<evidence type="ECO:0000256" key="9">
    <source>
        <dbReference type="ARBA" id="ARBA00023014"/>
    </source>
</evidence>
<dbReference type="AlphaFoldDB" id="A0A6V8SGL7"/>
<dbReference type="EC" id="2.5.1.72" evidence="2 10"/>
<sequence>MSVIEEIIALKREKNAIILAHYYQRPEVQEVADYIGDSYYLSKIAKDSDKNTIVFCGVKFMAESAKILSPHKKVLLPALDAGCPMADMATAEKVLEYKSKYPKAAVVCYINSSAEVKAVSDICCTSSNALKIINSIDNEQIIFLPDKNLASYIQEKVPDKEIIPWPGFCITHKRIQVEEILTAKNSIDDLLVLAHPECEKEIRDLSDFIGSTSEIIDYATSSNNRSFLIATEEGVIHELKKRNPNKKFFTPRGGLMCINMKKTSLNDVRDVLLFEKNEILLDEELRINAFDCLMRMHTI</sequence>
<dbReference type="GO" id="GO:0008987">
    <property type="term" value="F:quinolinate synthetase A activity"/>
    <property type="evidence" value="ECO:0007669"/>
    <property type="project" value="UniProtKB-UniRule"/>
</dbReference>
<evidence type="ECO:0000256" key="10">
    <source>
        <dbReference type="HAMAP-Rule" id="MF_00568"/>
    </source>
</evidence>
<keyword evidence="3 10" id="KW-0004">4Fe-4S</keyword>
<dbReference type="Proteomes" id="UP000580568">
    <property type="component" value="Unassembled WGS sequence"/>
</dbReference>
<organism evidence="11 12">
    <name type="scientific">Clostridium fungisolvens</name>
    <dbReference type="NCBI Taxonomy" id="1604897"/>
    <lineage>
        <taxon>Bacteria</taxon>
        <taxon>Bacillati</taxon>
        <taxon>Bacillota</taxon>
        <taxon>Clostridia</taxon>
        <taxon>Eubacteriales</taxon>
        <taxon>Clostridiaceae</taxon>
        <taxon>Clostridium</taxon>
    </lineage>
</organism>
<dbReference type="InterPro" id="IPR003473">
    <property type="entry name" value="NadA"/>
</dbReference>
<comment type="cofactor">
    <cofactor evidence="10">
        <name>[4Fe-4S] cluster</name>
        <dbReference type="ChEBI" id="CHEBI:49883"/>
    </cofactor>
    <text evidence="10">Binds 1 [4Fe-4S] cluster per subunit.</text>
</comment>
<dbReference type="UniPathway" id="UPA00253">
    <property type="reaction ID" value="UER00327"/>
</dbReference>
<feature type="binding site" evidence="10">
    <location>
        <position position="169"/>
    </location>
    <ligand>
        <name>[4Fe-4S] cluster</name>
        <dbReference type="ChEBI" id="CHEBI:49883"/>
    </ligand>
</feature>
<dbReference type="PANTHER" id="PTHR30573">
    <property type="entry name" value="QUINOLINATE SYNTHETASE A"/>
    <property type="match status" value="1"/>
</dbReference>
<dbReference type="FunFam" id="3.40.50.10800:FF:000003">
    <property type="entry name" value="Quinolinate synthase A"/>
    <property type="match status" value="1"/>
</dbReference>
<feature type="binding site" evidence="10">
    <location>
        <position position="257"/>
    </location>
    <ligand>
        <name>[4Fe-4S] cluster</name>
        <dbReference type="ChEBI" id="CHEBI:49883"/>
    </ligand>
</feature>
<comment type="pathway">
    <text evidence="1 10">Cofactor biosynthesis; NAD(+) biosynthesis; quinolinate from iminoaspartate: step 1/1.</text>
</comment>
<dbReference type="NCBIfam" id="NF006878">
    <property type="entry name" value="PRK09375.1-2"/>
    <property type="match status" value="1"/>
</dbReference>
<dbReference type="GO" id="GO:0005829">
    <property type="term" value="C:cytosol"/>
    <property type="evidence" value="ECO:0007669"/>
    <property type="project" value="TreeGrafter"/>
</dbReference>
<comment type="subcellular location">
    <subcellularLocation>
        <location evidence="10">Cytoplasm</location>
    </subcellularLocation>
</comment>
<reference evidence="11 12" key="1">
    <citation type="submission" date="2020-07" db="EMBL/GenBank/DDBJ databases">
        <title>A new beta-1,3-glucan-decomposing anaerobic bacterium isolated from anoxic soil subjected to biological soil disinfestation.</title>
        <authorList>
            <person name="Ueki A."/>
            <person name="Tonouchi A."/>
        </authorList>
    </citation>
    <scope>NUCLEOTIDE SEQUENCE [LARGE SCALE GENOMIC DNA]</scope>
    <source>
        <strain evidence="11 12">TW1</strain>
    </source>
</reference>
<evidence type="ECO:0000256" key="1">
    <source>
        <dbReference type="ARBA" id="ARBA00005065"/>
    </source>
</evidence>
<comment type="function">
    <text evidence="10">Catalyzes the condensation of iminoaspartate with dihydroxyacetone phosphate to form quinolinate.</text>
</comment>
<keyword evidence="8 10" id="KW-0408">Iron</keyword>
<evidence type="ECO:0000256" key="6">
    <source>
        <dbReference type="ARBA" id="ARBA00022679"/>
    </source>
</evidence>
<evidence type="ECO:0000256" key="8">
    <source>
        <dbReference type="ARBA" id="ARBA00023004"/>
    </source>
</evidence>
<gene>
    <name evidence="10" type="primary">nadA</name>
    <name evidence="11" type="ORF">bsdtw1_01958</name>
</gene>
<comment type="catalytic activity">
    <reaction evidence="10">
        <text>iminosuccinate + dihydroxyacetone phosphate = quinolinate + phosphate + 2 H2O + H(+)</text>
        <dbReference type="Rhea" id="RHEA:25888"/>
        <dbReference type="ChEBI" id="CHEBI:15377"/>
        <dbReference type="ChEBI" id="CHEBI:15378"/>
        <dbReference type="ChEBI" id="CHEBI:29959"/>
        <dbReference type="ChEBI" id="CHEBI:43474"/>
        <dbReference type="ChEBI" id="CHEBI:57642"/>
        <dbReference type="ChEBI" id="CHEBI:77875"/>
        <dbReference type="EC" id="2.5.1.72"/>
    </reaction>
</comment>
<dbReference type="GO" id="GO:0034628">
    <property type="term" value="P:'de novo' NAD+ biosynthetic process from L-aspartate"/>
    <property type="evidence" value="ECO:0007669"/>
    <property type="project" value="TreeGrafter"/>
</dbReference>